<dbReference type="Proteomes" id="UP000516105">
    <property type="component" value="Chromosome"/>
</dbReference>
<evidence type="ECO:0008006" key="3">
    <source>
        <dbReference type="Google" id="ProtNLM"/>
    </source>
</evidence>
<organism evidence="1 2">
    <name type="scientific">Sphingomonas sediminicola</name>
    <dbReference type="NCBI Taxonomy" id="386874"/>
    <lineage>
        <taxon>Bacteria</taxon>
        <taxon>Pseudomonadati</taxon>
        <taxon>Pseudomonadota</taxon>
        <taxon>Alphaproteobacteria</taxon>
        <taxon>Sphingomonadales</taxon>
        <taxon>Sphingomonadaceae</taxon>
        <taxon>Sphingomonas</taxon>
    </lineage>
</organism>
<dbReference type="Gene3D" id="2.60.120.10">
    <property type="entry name" value="Jelly Rolls"/>
    <property type="match status" value="1"/>
</dbReference>
<dbReference type="EMBL" id="CP060782">
    <property type="protein sequence ID" value="QNP44769.1"/>
    <property type="molecule type" value="Genomic_DNA"/>
</dbReference>
<dbReference type="SUPFAM" id="SSF51182">
    <property type="entry name" value="RmlC-like cupins"/>
    <property type="match status" value="1"/>
</dbReference>
<sequence length="110" mass="12225">MAVHPLDAMQSAPDHHDVLYENEKVRILDTRLAADDRTPVHAHEWPAALYVLSWSDFIRRDDQGNILADSRGKPAPAAGEALWIEPLPPHYVENVGSSDLHIIAVEVKSS</sequence>
<protein>
    <recommendedName>
        <fullName evidence="3">Cupin domain-containing protein</fullName>
    </recommendedName>
</protein>
<accession>A0ABX6T5F9</accession>
<reference evidence="1 2" key="1">
    <citation type="submission" date="2020-08" db="EMBL/GenBank/DDBJ databases">
        <title>Genome sequence of Sphingomonas sediminicola KACC 15039T.</title>
        <authorList>
            <person name="Hyun D.-W."/>
            <person name="Bae J.-W."/>
        </authorList>
    </citation>
    <scope>NUCLEOTIDE SEQUENCE [LARGE SCALE GENOMIC DNA]</scope>
    <source>
        <strain evidence="1 2">KACC 15039</strain>
    </source>
</reference>
<name>A0ABX6T5F9_9SPHN</name>
<evidence type="ECO:0000313" key="1">
    <source>
        <dbReference type="EMBL" id="QNP44769.1"/>
    </source>
</evidence>
<gene>
    <name evidence="1" type="ORF">H9L14_08240</name>
</gene>
<dbReference type="InterPro" id="IPR014710">
    <property type="entry name" value="RmlC-like_jellyroll"/>
</dbReference>
<evidence type="ECO:0000313" key="2">
    <source>
        <dbReference type="Proteomes" id="UP000516105"/>
    </source>
</evidence>
<proteinExistence type="predicted"/>
<dbReference type="InterPro" id="IPR011051">
    <property type="entry name" value="RmlC_Cupin_sf"/>
</dbReference>
<dbReference type="RefSeq" id="WP_187707727.1">
    <property type="nucleotide sequence ID" value="NZ_CP060782.1"/>
</dbReference>
<keyword evidence="2" id="KW-1185">Reference proteome</keyword>